<dbReference type="InterPro" id="IPR011991">
    <property type="entry name" value="ArsR-like_HTH"/>
</dbReference>
<name>A0AAV3URN5_9EURY</name>
<feature type="domain" description="HTH iclR-type" evidence="1">
    <location>
        <begin position="29"/>
        <end position="63"/>
    </location>
</feature>
<dbReference type="Gene3D" id="1.10.10.10">
    <property type="entry name" value="Winged helix-like DNA-binding domain superfamily/Winged helix DNA-binding domain"/>
    <property type="match status" value="1"/>
</dbReference>
<dbReference type="SUPFAM" id="SSF46785">
    <property type="entry name" value="Winged helix' DNA-binding domain"/>
    <property type="match status" value="1"/>
</dbReference>
<keyword evidence="3" id="KW-1185">Reference proteome</keyword>
<dbReference type="InterPro" id="IPR036388">
    <property type="entry name" value="WH-like_DNA-bd_sf"/>
</dbReference>
<gene>
    <name evidence="2" type="ORF">GCM10025751_55710</name>
</gene>
<dbReference type="RefSeq" id="WP_227779041.1">
    <property type="nucleotide sequence ID" value="NZ_BAABKX010000030.1"/>
</dbReference>
<dbReference type="CDD" id="cd00090">
    <property type="entry name" value="HTH_ARSR"/>
    <property type="match status" value="1"/>
</dbReference>
<dbReference type="InterPro" id="IPR036390">
    <property type="entry name" value="WH_DNA-bd_sf"/>
</dbReference>
<dbReference type="InterPro" id="IPR005471">
    <property type="entry name" value="Tscrpt_reg_IclR_N"/>
</dbReference>
<dbReference type="EMBL" id="BAABKX010000030">
    <property type="protein sequence ID" value="GAA5065162.1"/>
    <property type="molecule type" value="Genomic_DNA"/>
</dbReference>
<accession>A0AAV3URN5</accession>
<evidence type="ECO:0000259" key="1">
    <source>
        <dbReference type="Pfam" id="PF09339"/>
    </source>
</evidence>
<dbReference type="AlphaFoldDB" id="A0AAV3URN5"/>
<protein>
    <recommendedName>
        <fullName evidence="1">HTH iclR-type domain-containing protein</fullName>
    </recommendedName>
</protein>
<dbReference type="Pfam" id="PF09339">
    <property type="entry name" value="HTH_IclR"/>
    <property type="match status" value="1"/>
</dbReference>
<evidence type="ECO:0000313" key="2">
    <source>
        <dbReference type="EMBL" id="GAA5065162.1"/>
    </source>
</evidence>
<sequence length="123" mass="14487">MSKEWDPENIFDVLGNAQARQILVLADLKPMSAQELAHHCETSLPTVYRRINELVNYDLLQKQTKTEDGAHYQVFKTDLKKVCFEIDEGGFTIDVQLKRQMVDKFEEFWQNFQMSDEKRSDLE</sequence>
<proteinExistence type="predicted"/>
<evidence type="ECO:0000313" key="3">
    <source>
        <dbReference type="Proteomes" id="UP001501729"/>
    </source>
</evidence>
<dbReference type="GeneID" id="68617184"/>
<dbReference type="Proteomes" id="UP001501729">
    <property type="component" value="Unassembled WGS sequence"/>
</dbReference>
<comment type="caution">
    <text evidence="2">The sequence shown here is derived from an EMBL/GenBank/DDBJ whole genome shotgun (WGS) entry which is preliminary data.</text>
</comment>
<reference evidence="2 3" key="1">
    <citation type="journal article" date="2019" name="Int. J. Syst. Evol. Microbiol.">
        <title>The Global Catalogue of Microorganisms (GCM) 10K type strain sequencing project: providing services to taxonomists for standard genome sequencing and annotation.</title>
        <authorList>
            <consortium name="The Broad Institute Genomics Platform"/>
            <consortium name="The Broad Institute Genome Sequencing Center for Infectious Disease"/>
            <person name="Wu L."/>
            <person name="Ma J."/>
        </authorList>
    </citation>
    <scope>NUCLEOTIDE SEQUENCE [LARGE SCALE GENOMIC DNA]</scope>
    <source>
        <strain evidence="2 3">JCM 17504</strain>
    </source>
</reference>
<organism evidence="2 3">
    <name type="scientific">Haladaptatus pallidirubidus</name>
    <dbReference type="NCBI Taxonomy" id="1008152"/>
    <lineage>
        <taxon>Archaea</taxon>
        <taxon>Methanobacteriati</taxon>
        <taxon>Methanobacteriota</taxon>
        <taxon>Stenosarchaea group</taxon>
        <taxon>Halobacteria</taxon>
        <taxon>Halobacteriales</taxon>
        <taxon>Haladaptataceae</taxon>
        <taxon>Haladaptatus</taxon>
    </lineage>
</organism>